<evidence type="ECO:0000256" key="5">
    <source>
        <dbReference type="ARBA" id="ARBA00022729"/>
    </source>
</evidence>
<dbReference type="GO" id="GO:0016020">
    <property type="term" value="C:membrane"/>
    <property type="evidence" value="ECO:0007669"/>
    <property type="project" value="UniProtKB-SubCell"/>
</dbReference>
<proteinExistence type="inferred from homology"/>
<feature type="domain" description="GOLD" evidence="11">
    <location>
        <begin position="36"/>
        <end position="118"/>
    </location>
</feature>
<dbReference type="EMBL" id="VYZN01000054">
    <property type="protein sequence ID" value="KAE9526536.1"/>
    <property type="molecule type" value="Genomic_DNA"/>
</dbReference>
<comment type="caution">
    <text evidence="12">The sequence shown here is derived from an EMBL/GenBank/DDBJ whole genome shotgun (WGS) entry which is preliminary data.</text>
</comment>
<dbReference type="Proteomes" id="UP000475862">
    <property type="component" value="Unassembled WGS sequence"/>
</dbReference>
<sequence length="359" mass="40949">MIPSNKNSLIVFLFSSYCICLVKSIELTFELQDKAKDCYYENIEKNTSTTLEYQVVTGGQYDVDVIIESPTKEILYRQVKSQFDSHTFVATVSGPYAICFSNEFSTFSHKLVYMDLQVGEEDALPGIGEQVTVMTQMESTSQDIHEYLNKIIDYQTHHRLKEAQSRKRAEDLNHHVALWSATETIAILLVAIVQVFMLKRFFTEKSPTQIQYKHSPKVPLRLGNTTELANALRTSAFLNTLQLPMTVTFLRSEVEPSIPPAEVIIERITEFRNSLSAFKPTDEAVQSQEFSCTSTLEVIVSDNTAEIKSDGIETMAEIKAAEEPEKRKNIQRKSFFKRLGRRLLKTGRRLCCCYCSKLD</sequence>
<comment type="similarity">
    <text evidence="2">Belongs to the EMP24/GP25L family.</text>
</comment>
<dbReference type="PANTHER" id="PTHR22811">
    <property type="entry name" value="TRANSMEMBRANE EMP24 DOMAIN-CONTAINING PROTEIN"/>
    <property type="match status" value="1"/>
</dbReference>
<dbReference type="GO" id="GO:0012505">
    <property type="term" value="C:endomembrane system"/>
    <property type="evidence" value="ECO:0007669"/>
    <property type="project" value="UniProtKB-SubCell"/>
</dbReference>
<evidence type="ECO:0000256" key="2">
    <source>
        <dbReference type="ARBA" id="ARBA00007104"/>
    </source>
</evidence>
<reference evidence="12 13" key="1">
    <citation type="submission" date="2019-08" db="EMBL/GenBank/DDBJ databases">
        <title>The genome of the soybean aphid Biotype 1, its phylome, world population structure and adaptation to the North American continent.</title>
        <authorList>
            <person name="Giordano R."/>
            <person name="Donthu R.K."/>
            <person name="Hernandez A.G."/>
            <person name="Wright C.L."/>
            <person name="Zimin A.V."/>
        </authorList>
    </citation>
    <scope>NUCLEOTIDE SEQUENCE [LARGE SCALE GENOMIC DNA]</scope>
    <source>
        <tissue evidence="12">Whole aphids</tissue>
    </source>
</reference>
<dbReference type="InterPro" id="IPR015720">
    <property type="entry name" value="Emp24-like"/>
</dbReference>
<dbReference type="SMART" id="SM01190">
    <property type="entry name" value="EMP24_GP25L"/>
    <property type="match status" value="1"/>
</dbReference>
<evidence type="ECO:0000256" key="8">
    <source>
        <dbReference type="ARBA" id="ARBA00037847"/>
    </source>
</evidence>
<feature type="signal peptide" evidence="10">
    <location>
        <begin position="1"/>
        <end position="24"/>
    </location>
</feature>
<evidence type="ECO:0000256" key="6">
    <source>
        <dbReference type="ARBA" id="ARBA00022989"/>
    </source>
</evidence>
<protein>
    <recommendedName>
        <fullName evidence="11">GOLD domain-containing protein</fullName>
    </recommendedName>
</protein>
<dbReference type="InterPro" id="IPR036598">
    <property type="entry name" value="GOLD_dom_sf"/>
</dbReference>
<keyword evidence="4 9" id="KW-0812">Transmembrane</keyword>
<evidence type="ECO:0000256" key="1">
    <source>
        <dbReference type="ARBA" id="ARBA00004479"/>
    </source>
</evidence>
<organism evidence="12 13">
    <name type="scientific">Aphis glycines</name>
    <name type="common">Soybean aphid</name>
    <dbReference type="NCBI Taxonomy" id="307491"/>
    <lineage>
        <taxon>Eukaryota</taxon>
        <taxon>Metazoa</taxon>
        <taxon>Ecdysozoa</taxon>
        <taxon>Arthropoda</taxon>
        <taxon>Hexapoda</taxon>
        <taxon>Insecta</taxon>
        <taxon>Pterygota</taxon>
        <taxon>Neoptera</taxon>
        <taxon>Paraneoptera</taxon>
        <taxon>Hemiptera</taxon>
        <taxon>Sternorrhyncha</taxon>
        <taxon>Aphidomorpha</taxon>
        <taxon>Aphidoidea</taxon>
        <taxon>Aphididae</taxon>
        <taxon>Aphidini</taxon>
        <taxon>Aphis</taxon>
        <taxon>Aphis</taxon>
    </lineage>
</organism>
<evidence type="ECO:0000256" key="9">
    <source>
        <dbReference type="SAM" id="Phobius"/>
    </source>
</evidence>
<evidence type="ECO:0000313" key="12">
    <source>
        <dbReference type="EMBL" id="KAE9526536.1"/>
    </source>
</evidence>
<feature type="chain" id="PRO_5026154663" description="GOLD domain-containing protein" evidence="10">
    <location>
        <begin position="25"/>
        <end position="359"/>
    </location>
</feature>
<gene>
    <name evidence="12" type="ORF">AGLY_013184</name>
</gene>
<name>A0A6G0T680_APHGL</name>
<keyword evidence="13" id="KW-1185">Reference proteome</keyword>
<dbReference type="AlphaFoldDB" id="A0A6G0T680"/>
<dbReference type="SUPFAM" id="SSF101576">
    <property type="entry name" value="Supernatant protein factor (SPF), C-terminal domain"/>
    <property type="match status" value="1"/>
</dbReference>
<dbReference type="Pfam" id="PF01105">
    <property type="entry name" value="EMP24_GP25L"/>
    <property type="match status" value="1"/>
</dbReference>
<evidence type="ECO:0000256" key="3">
    <source>
        <dbReference type="ARBA" id="ARBA00022473"/>
    </source>
</evidence>
<evidence type="ECO:0000256" key="4">
    <source>
        <dbReference type="ARBA" id="ARBA00022692"/>
    </source>
</evidence>
<keyword evidence="5 10" id="KW-0732">Signal</keyword>
<keyword evidence="7 9" id="KW-0472">Membrane</keyword>
<evidence type="ECO:0000256" key="10">
    <source>
        <dbReference type="SAM" id="SignalP"/>
    </source>
</evidence>
<dbReference type="OrthoDB" id="62956at2759"/>
<evidence type="ECO:0000313" key="13">
    <source>
        <dbReference type="Proteomes" id="UP000475862"/>
    </source>
</evidence>
<keyword evidence="3" id="KW-0217">Developmental protein</keyword>
<feature type="transmembrane region" description="Helical" evidence="9">
    <location>
        <begin position="176"/>
        <end position="198"/>
    </location>
</feature>
<keyword evidence="6 9" id="KW-1133">Transmembrane helix</keyword>
<evidence type="ECO:0000256" key="7">
    <source>
        <dbReference type="ARBA" id="ARBA00023136"/>
    </source>
</evidence>
<evidence type="ECO:0000259" key="11">
    <source>
        <dbReference type="PROSITE" id="PS50866"/>
    </source>
</evidence>
<comment type="subcellular location">
    <subcellularLocation>
        <location evidence="8">Endomembrane system</location>
        <topology evidence="8">Single-pass membrane protein</topology>
    </subcellularLocation>
    <subcellularLocation>
        <location evidence="1">Membrane</location>
        <topology evidence="1">Single-pass type I membrane protein</topology>
    </subcellularLocation>
</comment>
<dbReference type="PROSITE" id="PS50866">
    <property type="entry name" value="GOLD"/>
    <property type="match status" value="1"/>
</dbReference>
<dbReference type="InterPro" id="IPR009038">
    <property type="entry name" value="GOLD_dom"/>
</dbReference>
<accession>A0A6G0T680</accession>